<sequence>MASMILNLIGALLKESGALDALEAHLVTMLAAAQLRPPQQPLPGGDRADVVANVLKTHFLHSERLSLMQRRMLGAGWQQGLSAPRNGKEFWAFCSDGVVKARWSTLAKGFVAADQQDHATIDIMLWLPLGAFPEQWQPPSKEKARPPVGS</sequence>
<reference evidence="1" key="1">
    <citation type="submission" date="2022-08" db="EMBL/GenBank/DDBJ databases">
        <title>Complete Genome Sequences of 2 Bosea sp. soil isolates.</title>
        <authorList>
            <person name="Alvarez Arevalo M."/>
            <person name="Sterndorff E.B."/>
            <person name="Faurdal D."/>
            <person name="Joergensen T.S."/>
            <person name="Weber T."/>
        </authorList>
    </citation>
    <scope>NUCLEOTIDE SEQUENCE</scope>
    <source>
        <strain evidence="1">NBC_00436</strain>
    </source>
</reference>
<evidence type="ECO:0000313" key="1">
    <source>
        <dbReference type="EMBL" id="UZF87273.1"/>
    </source>
</evidence>
<dbReference type="AlphaFoldDB" id="A0A9E7ZLB0"/>
<gene>
    <name evidence="1" type="ORF">NWE54_00270</name>
</gene>
<organism evidence="1">
    <name type="scientific">Bosea sp. NBC_00436</name>
    <dbReference type="NCBI Taxonomy" id="2969620"/>
    <lineage>
        <taxon>Bacteria</taxon>
        <taxon>Pseudomonadati</taxon>
        <taxon>Pseudomonadota</taxon>
        <taxon>Alphaproteobacteria</taxon>
        <taxon>Hyphomicrobiales</taxon>
        <taxon>Boseaceae</taxon>
        <taxon>Bosea</taxon>
    </lineage>
</organism>
<proteinExistence type="predicted"/>
<name>A0A9E7ZLB0_9HYPH</name>
<dbReference type="EMBL" id="CP102774">
    <property type="protein sequence ID" value="UZF87273.1"/>
    <property type="molecule type" value="Genomic_DNA"/>
</dbReference>
<accession>A0A9E7ZLB0</accession>
<protein>
    <submittedName>
        <fullName evidence="1">Uncharacterized protein</fullName>
    </submittedName>
</protein>